<organism evidence="6 7">
    <name type="scientific">Ornithinimicrobium cryptoxanthini</name>
    <dbReference type="NCBI Taxonomy" id="2934161"/>
    <lineage>
        <taxon>Bacteria</taxon>
        <taxon>Bacillati</taxon>
        <taxon>Actinomycetota</taxon>
        <taxon>Actinomycetes</taxon>
        <taxon>Micrococcales</taxon>
        <taxon>Ornithinimicrobiaceae</taxon>
        <taxon>Ornithinimicrobium</taxon>
    </lineage>
</organism>
<evidence type="ECO:0000256" key="1">
    <source>
        <dbReference type="ARBA" id="ARBA00004141"/>
    </source>
</evidence>
<evidence type="ECO:0000313" key="7">
    <source>
        <dbReference type="Proteomes" id="UP001056535"/>
    </source>
</evidence>
<gene>
    <name evidence="6" type="ORF">NF557_05220</name>
</gene>
<dbReference type="Proteomes" id="UP001056535">
    <property type="component" value="Chromosome"/>
</dbReference>
<feature type="transmembrane region" description="Helical" evidence="5">
    <location>
        <begin position="129"/>
        <end position="152"/>
    </location>
</feature>
<sequence>MTAREMGTGLVRASHPLPTVAVTALTAGLVLGAGATWAPGLLVVAAVLTGQLVIGWSNDLIDAERDRSVGRVDKPVARGVVDVRTVRWALALAAVATVTLSLAVSLAAAALHLMLVVGSGLAYNAGLKATAWSWVPYAVAFGALPAVAWVGAGSGAPPWWAVVVGALLGVGAHLLNVLPDLADDEQTGVRGLPHRLGERPTRFVAPLLLLTGSVIVVLAPPGGPSWWSAAVLLACVALAALAWRARGTTPFVAAIALAVINVIALVVG</sequence>
<protein>
    <submittedName>
        <fullName evidence="6">UbiA family prenyltransferase</fullName>
    </submittedName>
</protein>
<evidence type="ECO:0000256" key="4">
    <source>
        <dbReference type="ARBA" id="ARBA00023136"/>
    </source>
</evidence>
<name>A0ABY4YM22_9MICO</name>
<evidence type="ECO:0000256" key="5">
    <source>
        <dbReference type="SAM" id="Phobius"/>
    </source>
</evidence>
<keyword evidence="2 5" id="KW-0812">Transmembrane</keyword>
<keyword evidence="3 5" id="KW-1133">Transmembrane helix</keyword>
<proteinExistence type="predicted"/>
<evidence type="ECO:0000256" key="3">
    <source>
        <dbReference type="ARBA" id="ARBA00022989"/>
    </source>
</evidence>
<dbReference type="Pfam" id="PF01040">
    <property type="entry name" value="UbiA"/>
    <property type="match status" value="1"/>
</dbReference>
<evidence type="ECO:0000313" key="6">
    <source>
        <dbReference type="EMBL" id="USQ77315.1"/>
    </source>
</evidence>
<dbReference type="EMBL" id="CP099490">
    <property type="protein sequence ID" value="USQ77315.1"/>
    <property type="molecule type" value="Genomic_DNA"/>
</dbReference>
<dbReference type="RefSeq" id="WP_252622314.1">
    <property type="nucleotide sequence ID" value="NZ_CP099490.1"/>
</dbReference>
<feature type="transmembrane region" description="Helical" evidence="5">
    <location>
        <begin position="88"/>
        <end position="117"/>
    </location>
</feature>
<feature type="transmembrane region" description="Helical" evidence="5">
    <location>
        <begin position="226"/>
        <end position="243"/>
    </location>
</feature>
<comment type="subcellular location">
    <subcellularLocation>
        <location evidence="1">Membrane</location>
        <topology evidence="1">Multi-pass membrane protein</topology>
    </subcellularLocation>
</comment>
<feature type="transmembrane region" description="Helical" evidence="5">
    <location>
        <begin position="250"/>
        <end position="267"/>
    </location>
</feature>
<keyword evidence="7" id="KW-1185">Reference proteome</keyword>
<accession>A0ABY4YM22</accession>
<dbReference type="InterPro" id="IPR044878">
    <property type="entry name" value="UbiA_sf"/>
</dbReference>
<feature type="transmembrane region" description="Helical" evidence="5">
    <location>
        <begin position="20"/>
        <end position="48"/>
    </location>
</feature>
<feature type="transmembrane region" description="Helical" evidence="5">
    <location>
        <begin position="158"/>
        <end position="182"/>
    </location>
</feature>
<reference evidence="6" key="1">
    <citation type="submission" date="2022-06" db="EMBL/GenBank/DDBJ databases">
        <title>Ornithinimicrobium JY.X270.</title>
        <authorList>
            <person name="Huang Y."/>
        </authorList>
    </citation>
    <scope>NUCLEOTIDE SEQUENCE</scope>
    <source>
        <strain evidence="6">JY.X270</strain>
    </source>
</reference>
<dbReference type="Gene3D" id="1.10.357.140">
    <property type="entry name" value="UbiA prenyltransferase"/>
    <property type="match status" value="1"/>
</dbReference>
<keyword evidence="4 5" id="KW-0472">Membrane</keyword>
<dbReference type="InterPro" id="IPR000537">
    <property type="entry name" value="UbiA_prenyltransferase"/>
</dbReference>
<evidence type="ECO:0000256" key="2">
    <source>
        <dbReference type="ARBA" id="ARBA00022692"/>
    </source>
</evidence>